<gene>
    <name evidence="2" type="ORF">D9757_014025</name>
</gene>
<dbReference type="OrthoDB" id="3132069at2759"/>
<keyword evidence="1" id="KW-0812">Transmembrane</keyword>
<keyword evidence="1" id="KW-0472">Membrane</keyword>
<reference evidence="2 3" key="1">
    <citation type="journal article" date="2020" name="ISME J.">
        <title>Uncovering the hidden diversity of litter-decomposition mechanisms in mushroom-forming fungi.</title>
        <authorList>
            <person name="Floudas D."/>
            <person name="Bentzer J."/>
            <person name="Ahren D."/>
            <person name="Johansson T."/>
            <person name="Persson P."/>
            <person name="Tunlid A."/>
        </authorList>
    </citation>
    <scope>NUCLEOTIDE SEQUENCE [LARGE SCALE GENOMIC DNA]</scope>
    <source>
        <strain evidence="2 3">CBS 406.79</strain>
    </source>
</reference>
<protein>
    <submittedName>
        <fullName evidence="2">Uncharacterized protein</fullName>
    </submittedName>
</protein>
<dbReference type="AlphaFoldDB" id="A0A8H5CS88"/>
<organism evidence="2 3">
    <name type="scientific">Collybiopsis confluens</name>
    <dbReference type="NCBI Taxonomy" id="2823264"/>
    <lineage>
        <taxon>Eukaryota</taxon>
        <taxon>Fungi</taxon>
        <taxon>Dikarya</taxon>
        <taxon>Basidiomycota</taxon>
        <taxon>Agaricomycotina</taxon>
        <taxon>Agaricomycetes</taxon>
        <taxon>Agaricomycetidae</taxon>
        <taxon>Agaricales</taxon>
        <taxon>Marasmiineae</taxon>
        <taxon>Omphalotaceae</taxon>
        <taxon>Collybiopsis</taxon>
    </lineage>
</organism>
<feature type="transmembrane region" description="Helical" evidence="1">
    <location>
        <begin position="21"/>
        <end position="45"/>
    </location>
</feature>
<proteinExistence type="predicted"/>
<dbReference type="Proteomes" id="UP000518752">
    <property type="component" value="Unassembled WGS sequence"/>
</dbReference>
<accession>A0A8H5CS88</accession>
<keyword evidence="1" id="KW-1133">Transmembrane helix</keyword>
<keyword evidence="3" id="KW-1185">Reference proteome</keyword>
<dbReference type="EMBL" id="JAACJN010000361">
    <property type="protein sequence ID" value="KAF5346103.1"/>
    <property type="molecule type" value="Genomic_DNA"/>
</dbReference>
<name>A0A8H5CS88_9AGAR</name>
<comment type="caution">
    <text evidence="2">The sequence shown here is derived from an EMBL/GenBank/DDBJ whole genome shotgun (WGS) entry which is preliminary data.</text>
</comment>
<evidence type="ECO:0000256" key="1">
    <source>
        <dbReference type="SAM" id="Phobius"/>
    </source>
</evidence>
<sequence>MSQRVRTAPRPFSGLNNPRHLFVSLMLIFWWEYSIMALMTAPMVLDAGQIVEFDRPSELLKNKDGKLTASVNESADREQLIGMVRKILAALNSADAGAWQYSKTWSIFADHWYNIGLSRTPEPPYPYVETIKTPPGESSLIQDRILITQGYANLYTRIMQAFGPSNIDKVTRARSCVLITGQPGTAIRLLRDLPDEPIMIVGQVTVLCYKGHAFKTRTFPTPLLPESILRERSALHGARCFALVDSRNEFDPSDVLSAYSIYASSCKEHTIGKISSHFHPYTWSIPTWSMKELLQAFLAGDALGEMLQELVEKEGFESNRPLPFHPVENALGDTDTEEEEDISGAGGVGDEHEIATDQELDGDGDFCRPDPWAYAVQIEEAAKGAATAKLEQVVLRSLEQTITAQSLEQVVPPNKRSLAAQRLIRFMGAGVREMGWIPRMFPTRTNVYRPNASLGSGQRSNGGHLAHKLFHQHLIVKQPDMIDLARATFRTTFKNEYSEQSFRAEMSSKNWAQLKGLLDMTASSHSSLSHIMNGNIFEMMAHKQVPNSSSTYCCTLMVAHSSTSTTTKWIIPKELDNATDIHFQGGQMGALHLANSVPHRIPSDVYFQGSHTTPLIDAFILQLKSGNDVFPVLYFIQYTSAKTKDKPAITGKTLVEEIYKSAVATIPNPGFSVRFLLVRDRDNGLSNMSWRLPIFNFEHKVYHMLLPIEPESRMWGRDIR</sequence>
<evidence type="ECO:0000313" key="2">
    <source>
        <dbReference type="EMBL" id="KAF5346103.1"/>
    </source>
</evidence>
<evidence type="ECO:0000313" key="3">
    <source>
        <dbReference type="Proteomes" id="UP000518752"/>
    </source>
</evidence>